<dbReference type="InterPro" id="IPR056423">
    <property type="entry name" value="BACK_BPM_SPOP"/>
</dbReference>
<protein>
    <recommendedName>
        <fullName evidence="7">BTB domain-containing protein</fullName>
    </recommendedName>
</protein>
<evidence type="ECO:0000259" key="4">
    <source>
        <dbReference type="PROSITE" id="PS50144"/>
    </source>
</evidence>
<dbReference type="SUPFAM" id="SSF49599">
    <property type="entry name" value="TRAF domain-like"/>
    <property type="match status" value="1"/>
</dbReference>
<dbReference type="EMBL" id="CM027686">
    <property type="protein sequence ID" value="KAG0522981.1"/>
    <property type="molecule type" value="Genomic_DNA"/>
</dbReference>
<evidence type="ECO:0008006" key="7">
    <source>
        <dbReference type="Google" id="ProtNLM"/>
    </source>
</evidence>
<dbReference type="InterPro" id="IPR045005">
    <property type="entry name" value="BPM1-6"/>
</dbReference>
<evidence type="ECO:0000313" key="5">
    <source>
        <dbReference type="EMBL" id="KAG0522981.1"/>
    </source>
</evidence>
<accession>A0A921QM79</accession>
<evidence type="ECO:0000313" key="6">
    <source>
        <dbReference type="Proteomes" id="UP000807115"/>
    </source>
</evidence>
<sequence length="361" mass="40707">MRMSAVPKKTSSRCITVAETGSHTFEIVGYSLQKGTGVGKFVRSGTFTVGGYDWSIRFYPDGSSTDSEEYVTICLELMTSNATARASYHLRLASQQSPLCWWGCKSGPRLFKSCDVTRFGPRNWDFILRCDLEEEESCYLVDDSIRIECEVTVIREPQLSETRVESEIEVPPCDMMAHFGKLLEQKKGTDVSFIVGGDSFEAHKIVLVARSPVFMAEFYGRMRESGMCCVTVQDMQPDVFRALLHFIYTDSLPDMDDLDRDEYSEMIQHLLVASDRYAMERLKLMCQCILRKNLDVETVATTLALADQQNCDELKAACVEFISSSRDVSALVATQGYSSLKRSCPSVLVDLYEKTSKLFKT</sequence>
<evidence type="ECO:0000256" key="1">
    <source>
        <dbReference type="ARBA" id="ARBA00004906"/>
    </source>
</evidence>
<dbReference type="AlphaFoldDB" id="A0A921QM79"/>
<comment type="caution">
    <text evidence="5">The sequence shown here is derived from an EMBL/GenBank/DDBJ whole genome shotgun (WGS) entry which is preliminary data.</text>
</comment>
<dbReference type="Gene3D" id="3.30.710.10">
    <property type="entry name" value="Potassium Channel Kv1.1, Chain A"/>
    <property type="match status" value="1"/>
</dbReference>
<dbReference type="PROSITE" id="PS50097">
    <property type="entry name" value="BTB"/>
    <property type="match status" value="1"/>
</dbReference>
<proteinExistence type="inferred from homology"/>
<dbReference type="Pfam" id="PF00651">
    <property type="entry name" value="BTB"/>
    <property type="match status" value="1"/>
</dbReference>
<dbReference type="Gene3D" id="1.25.40.420">
    <property type="match status" value="1"/>
</dbReference>
<dbReference type="PANTHER" id="PTHR26379">
    <property type="entry name" value="BTB/POZ AND MATH DOMAIN-CONTAINING PROTEIN 1"/>
    <property type="match status" value="1"/>
</dbReference>
<feature type="domain" description="BTB" evidence="3">
    <location>
        <begin position="189"/>
        <end position="256"/>
    </location>
</feature>
<dbReference type="CDD" id="cd00121">
    <property type="entry name" value="MATH"/>
    <property type="match status" value="1"/>
</dbReference>
<dbReference type="InterPro" id="IPR011333">
    <property type="entry name" value="SKP1/BTB/POZ_sf"/>
</dbReference>
<dbReference type="InterPro" id="IPR002083">
    <property type="entry name" value="MATH/TRAF_dom"/>
</dbReference>
<dbReference type="SUPFAM" id="SSF54695">
    <property type="entry name" value="POZ domain"/>
    <property type="match status" value="1"/>
</dbReference>
<dbReference type="Gene3D" id="2.60.210.10">
    <property type="entry name" value="Apoptosis, Tumor Necrosis Factor Receptor Associated Protein 2, Chain A"/>
    <property type="match status" value="1"/>
</dbReference>
<dbReference type="GO" id="GO:0016567">
    <property type="term" value="P:protein ubiquitination"/>
    <property type="evidence" value="ECO:0007669"/>
    <property type="project" value="InterPro"/>
</dbReference>
<dbReference type="SMART" id="SM00225">
    <property type="entry name" value="BTB"/>
    <property type="match status" value="1"/>
</dbReference>
<dbReference type="Pfam" id="PF24570">
    <property type="entry name" value="BACK_BPM_SPOP"/>
    <property type="match status" value="1"/>
</dbReference>
<dbReference type="PANTHER" id="PTHR26379:SF380">
    <property type="entry name" value="BTB DOMAIN-CONTAINING PROTEIN"/>
    <property type="match status" value="1"/>
</dbReference>
<gene>
    <name evidence="5" type="ORF">BDA96_07G084100</name>
</gene>
<dbReference type="PROSITE" id="PS50144">
    <property type="entry name" value="MATH"/>
    <property type="match status" value="1"/>
</dbReference>
<organism evidence="5 6">
    <name type="scientific">Sorghum bicolor</name>
    <name type="common">Sorghum</name>
    <name type="synonym">Sorghum vulgare</name>
    <dbReference type="NCBI Taxonomy" id="4558"/>
    <lineage>
        <taxon>Eukaryota</taxon>
        <taxon>Viridiplantae</taxon>
        <taxon>Streptophyta</taxon>
        <taxon>Embryophyta</taxon>
        <taxon>Tracheophyta</taxon>
        <taxon>Spermatophyta</taxon>
        <taxon>Magnoliopsida</taxon>
        <taxon>Liliopsida</taxon>
        <taxon>Poales</taxon>
        <taxon>Poaceae</taxon>
        <taxon>PACMAD clade</taxon>
        <taxon>Panicoideae</taxon>
        <taxon>Andropogonodae</taxon>
        <taxon>Andropogoneae</taxon>
        <taxon>Sorghinae</taxon>
        <taxon>Sorghum</taxon>
    </lineage>
</organism>
<name>A0A921QM79_SORBI</name>
<dbReference type="Pfam" id="PF22486">
    <property type="entry name" value="MATH_2"/>
    <property type="match status" value="1"/>
</dbReference>
<reference evidence="5" key="2">
    <citation type="submission" date="2020-10" db="EMBL/GenBank/DDBJ databases">
        <authorList>
            <person name="Cooper E.A."/>
            <person name="Brenton Z.W."/>
            <person name="Flinn B.S."/>
            <person name="Jenkins J."/>
            <person name="Shu S."/>
            <person name="Flowers D."/>
            <person name="Luo F."/>
            <person name="Wang Y."/>
            <person name="Xia P."/>
            <person name="Barry K."/>
            <person name="Daum C."/>
            <person name="Lipzen A."/>
            <person name="Yoshinaga Y."/>
            <person name="Schmutz J."/>
            <person name="Saski C."/>
            <person name="Vermerris W."/>
            <person name="Kresovich S."/>
        </authorList>
    </citation>
    <scope>NUCLEOTIDE SEQUENCE</scope>
</reference>
<reference evidence="5" key="1">
    <citation type="journal article" date="2019" name="BMC Genomics">
        <title>A new reference genome for Sorghum bicolor reveals high levels of sequence similarity between sweet and grain genotypes: implications for the genetics of sugar metabolism.</title>
        <authorList>
            <person name="Cooper E.A."/>
            <person name="Brenton Z.W."/>
            <person name="Flinn B.S."/>
            <person name="Jenkins J."/>
            <person name="Shu S."/>
            <person name="Flowers D."/>
            <person name="Luo F."/>
            <person name="Wang Y."/>
            <person name="Xia P."/>
            <person name="Barry K."/>
            <person name="Daum C."/>
            <person name="Lipzen A."/>
            <person name="Yoshinaga Y."/>
            <person name="Schmutz J."/>
            <person name="Saski C."/>
            <person name="Vermerris W."/>
            <person name="Kresovich S."/>
        </authorList>
    </citation>
    <scope>NUCLEOTIDE SEQUENCE</scope>
</reference>
<dbReference type="InterPro" id="IPR000210">
    <property type="entry name" value="BTB/POZ_dom"/>
</dbReference>
<comment type="similarity">
    <text evidence="2">Belongs to the Tdpoz family.</text>
</comment>
<feature type="domain" description="MATH" evidence="4">
    <location>
        <begin position="20"/>
        <end position="151"/>
    </location>
</feature>
<evidence type="ECO:0000259" key="3">
    <source>
        <dbReference type="PROSITE" id="PS50097"/>
    </source>
</evidence>
<dbReference type="InterPro" id="IPR008974">
    <property type="entry name" value="TRAF-like"/>
</dbReference>
<dbReference type="CDD" id="cd18280">
    <property type="entry name" value="BTB_POZ_BPM_plant"/>
    <property type="match status" value="1"/>
</dbReference>
<comment type="pathway">
    <text evidence="1">Protein modification; protein ubiquitination.</text>
</comment>
<evidence type="ECO:0000256" key="2">
    <source>
        <dbReference type="ARBA" id="ARBA00010846"/>
    </source>
</evidence>
<dbReference type="Proteomes" id="UP000807115">
    <property type="component" value="Chromosome 7"/>
</dbReference>